<reference evidence="1 2" key="1">
    <citation type="submission" date="2018-08" db="EMBL/GenBank/DDBJ databases">
        <title>Genome sequencing of rice bacterial endophytes.</title>
        <authorList>
            <person name="Venturi V."/>
        </authorList>
    </citation>
    <scope>NUCLEOTIDE SEQUENCE [LARGE SCALE GENOMIC DNA]</scope>
    <source>
        <strain evidence="1 2">E1205</strain>
    </source>
</reference>
<proteinExistence type="predicted"/>
<gene>
    <name evidence="1" type="ORF">DFO61_4335</name>
</gene>
<sequence length="31" mass="3297">MIAQHCPLGDRAQPAKTLSDIRHVVGVAQAL</sequence>
<accession>A0A397M3I8</accession>
<organism evidence="1 2">
    <name type="scientific">Ectopseudomonas oleovorans</name>
    <name type="common">Pseudomonas oleovorans</name>
    <dbReference type="NCBI Taxonomy" id="301"/>
    <lineage>
        <taxon>Bacteria</taxon>
        <taxon>Pseudomonadati</taxon>
        <taxon>Pseudomonadota</taxon>
        <taxon>Gammaproteobacteria</taxon>
        <taxon>Pseudomonadales</taxon>
        <taxon>Pseudomonadaceae</taxon>
        <taxon>Ectopseudomonas</taxon>
    </lineage>
</organism>
<name>A0A397M3I8_ECTOL</name>
<protein>
    <submittedName>
        <fullName evidence="1">Uncharacterized protein</fullName>
    </submittedName>
</protein>
<evidence type="ECO:0000313" key="2">
    <source>
        <dbReference type="Proteomes" id="UP000265836"/>
    </source>
</evidence>
<evidence type="ECO:0000313" key="1">
    <source>
        <dbReference type="EMBL" id="RIA19762.1"/>
    </source>
</evidence>
<dbReference type="EMBL" id="QXDA01000007">
    <property type="protein sequence ID" value="RIA19762.1"/>
    <property type="molecule type" value="Genomic_DNA"/>
</dbReference>
<dbReference type="Proteomes" id="UP000265836">
    <property type="component" value="Unassembled WGS sequence"/>
</dbReference>
<dbReference type="AlphaFoldDB" id="A0A397M3I8"/>
<comment type="caution">
    <text evidence="1">The sequence shown here is derived from an EMBL/GenBank/DDBJ whole genome shotgun (WGS) entry which is preliminary data.</text>
</comment>